<evidence type="ECO:0000313" key="1">
    <source>
        <dbReference type="EMBL" id="KKM25038.1"/>
    </source>
</evidence>
<dbReference type="AlphaFoldDB" id="A0A0F9KSH6"/>
<sequence length="68" mass="8170">MIRTREGQKMRRTIPKKMVWYEDYYGCKCTYITDTQHELPGHCPNHLYVRKNHMQIPDVGFERGLVKA</sequence>
<organism evidence="1">
    <name type="scientific">marine sediment metagenome</name>
    <dbReference type="NCBI Taxonomy" id="412755"/>
    <lineage>
        <taxon>unclassified sequences</taxon>
        <taxon>metagenomes</taxon>
        <taxon>ecological metagenomes</taxon>
    </lineage>
</organism>
<reference evidence="1" key="1">
    <citation type="journal article" date="2015" name="Nature">
        <title>Complex archaea that bridge the gap between prokaryotes and eukaryotes.</title>
        <authorList>
            <person name="Spang A."/>
            <person name="Saw J.H."/>
            <person name="Jorgensen S.L."/>
            <person name="Zaremba-Niedzwiedzka K."/>
            <person name="Martijn J."/>
            <person name="Lind A.E."/>
            <person name="van Eijk R."/>
            <person name="Schleper C."/>
            <person name="Guy L."/>
            <person name="Ettema T.J."/>
        </authorList>
    </citation>
    <scope>NUCLEOTIDE SEQUENCE</scope>
</reference>
<name>A0A0F9KSH6_9ZZZZ</name>
<protein>
    <submittedName>
        <fullName evidence="1">Uncharacterized protein</fullName>
    </submittedName>
</protein>
<proteinExistence type="predicted"/>
<gene>
    <name evidence="1" type="ORF">LCGC14_1598970</name>
</gene>
<accession>A0A0F9KSH6</accession>
<dbReference type="EMBL" id="LAZR01012800">
    <property type="protein sequence ID" value="KKM25038.1"/>
    <property type="molecule type" value="Genomic_DNA"/>
</dbReference>
<comment type="caution">
    <text evidence="1">The sequence shown here is derived from an EMBL/GenBank/DDBJ whole genome shotgun (WGS) entry which is preliminary data.</text>
</comment>